<accession>A0AAD5CXS1</accession>
<organism evidence="1 2">
    <name type="scientific">Ambrosia artemisiifolia</name>
    <name type="common">Common ragweed</name>
    <dbReference type="NCBI Taxonomy" id="4212"/>
    <lineage>
        <taxon>Eukaryota</taxon>
        <taxon>Viridiplantae</taxon>
        <taxon>Streptophyta</taxon>
        <taxon>Embryophyta</taxon>
        <taxon>Tracheophyta</taxon>
        <taxon>Spermatophyta</taxon>
        <taxon>Magnoliopsida</taxon>
        <taxon>eudicotyledons</taxon>
        <taxon>Gunneridae</taxon>
        <taxon>Pentapetalae</taxon>
        <taxon>asterids</taxon>
        <taxon>campanulids</taxon>
        <taxon>Asterales</taxon>
        <taxon>Asteraceae</taxon>
        <taxon>Asteroideae</taxon>
        <taxon>Heliantheae alliance</taxon>
        <taxon>Heliantheae</taxon>
        <taxon>Ambrosia</taxon>
    </lineage>
</organism>
<reference evidence="1" key="1">
    <citation type="submission" date="2022-06" db="EMBL/GenBank/DDBJ databases">
        <title>Uncovering the hologenomic basis of an extraordinary plant invasion.</title>
        <authorList>
            <person name="Bieker V.C."/>
            <person name="Martin M.D."/>
            <person name="Gilbert T."/>
            <person name="Hodgins K."/>
            <person name="Battlay P."/>
            <person name="Petersen B."/>
            <person name="Wilson J."/>
        </authorList>
    </citation>
    <scope>NUCLEOTIDE SEQUENCE</scope>
    <source>
        <strain evidence="1">AA19_3_7</strain>
        <tissue evidence="1">Leaf</tissue>
    </source>
</reference>
<gene>
    <name evidence="1" type="ORF">M8C21_026979</name>
</gene>
<comment type="caution">
    <text evidence="1">The sequence shown here is derived from an EMBL/GenBank/DDBJ whole genome shotgun (WGS) entry which is preliminary data.</text>
</comment>
<dbReference type="Proteomes" id="UP001206925">
    <property type="component" value="Unassembled WGS sequence"/>
</dbReference>
<evidence type="ECO:0000313" key="2">
    <source>
        <dbReference type="Proteomes" id="UP001206925"/>
    </source>
</evidence>
<name>A0AAD5CXS1_AMBAR</name>
<evidence type="ECO:0000313" key="1">
    <source>
        <dbReference type="EMBL" id="KAI7750263.1"/>
    </source>
</evidence>
<dbReference type="EMBL" id="JAMZMK010006174">
    <property type="protein sequence ID" value="KAI7750263.1"/>
    <property type="molecule type" value="Genomic_DNA"/>
</dbReference>
<proteinExistence type="predicted"/>
<protein>
    <submittedName>
        <fullName evidence="1">Uncharacterized protein</fullName>
    </submittedName>
</protein>
<keyword evidence="2" id="KW-1185">Reference proteome</keyword>
<dbReference type="AlphaFoldDB" id="A0AAD5CXS1"/>
<sequence>MDLDSRGIFPSAAFNGMPCRLPSGCRNAAFISARLLHLFSKEMKPMSALATIEGLQMPKPHQFGQKEIVTCAFGAPDSEISLNNT</sequence>